<keyword evidence="1" id="KW-0812">Transmembrane</keyword>
<gene>
    <name evidence="2" type="primary">Vigan.07G031400</name>
    <name evidence="2" type="ORF">VIGAN_07031400</name>
</gene>
<name>A0A0S3SFX6_PHAAN</name>
<dbReference type="AlphaFoldDB" id="A0A0S3SFX6"/>
<organism evidence="2 3">
    <name type="scientific">Vigna angularis var. angularis</name>
    <dbReference type="NCBI Taxonomy" id="157739"/>
    <lineage>
        <taxon>Eukaryota</taxon>
        <taxon>Viridiplantae</taxon>
        <taxon>Streptophyta</taxon>
        <taxon>Embryophyta</taxon>
        <taxon>Tracheophyta</taxon>
        <taxon>Spermatophyta</taxon>
        <taxon>Magnoliopsida</taxon>
        <taxon>eudicotyledons</taxon>
        <taxon>Gunneridae</taxon>
        <taxon>Pentapetalae</taxon>
        <taxon>rosids</taxon>
        <taxon>fabids</taxon>
        <taxon>Fabales</taxon>
        <taxon>Fabaceae</taxon>
        <taxon>Papilionoideae</taxon>
        <taxon>50 kb inversion clade</taxon>
        <taxon>NPAAA clade</taxon>
        <taxon>indigoferoid/millettioid clade</taxon>
        <taxon>Phaseoleae</taxon>
        <taxon>Vigna</taxon>
    </lineage>
</organism>
<evidence type="ECO:0000256" key="1">
    <source>
        <dbReference type="SAM" id="Phobius"/>
    </source>
</evidence>
<feature type="transmembrane region" description="Helical" evidence="1">
    <location>
        <begin position="12"/>
        <end position="35"/>
    </location>
</feature>
<evidence type="ECO:0000313" key="3">
    <source>
        <dbReference type="Proteomes" id="UP000291084"/>
    </source>
</evidence>
<keyword evidence="3" id="KW-1185">Reference proteome</keyword>
<reference evidence="2 3" key="1">
    <citation type="journal article" date="2015" name="Sci. Rep.">
        <title>The power of single molecule real-time sequencing technology in the de novo assembly of a eukaryotic genome.</title>
        <authorList>
            <person name="Sakai H."/>
            <person name="Naito K."/>
            <person name="Ogiso-Tanaka E."/>
            <person name="Takahashi Y."/>
            <person name="Iseki K."/>
            <person name="Muto C."/>
            <person name="Satou K."/>
            <person name="Teruya K."/>
            <person name="Shiroma A."/>
            <person name="Shimoji M."/>
            <person name="Hirano T."/>
            <person name="Itoh T."/>
            <person name="Kaga A."/>
            <person name="Tomooka N."/>
        </authorList>
    </citation>
    <scope>NUCLEOTIDE SEQUENCE [LARGE SCALE GENOMIC DNA]</scope>
    <source>
        <strain evidence="3">cv. Shumari</strain>
    </source>
</reference>
<dbReference type="Gene3D" id="1.20.5.100">
    <property type="entry name" value="Cytochrome c1, transmembrane anchor, C-terminal"/>
    <property type="match status" value="1"/>
</dbReference>
<protein>
    <submittedName>
        <fullName evidence="2">Uncharacterized protein</fullName>
    </submittedName>
</protein>
<evidence type="ECO:0000313" key="2">
    <source>
        <dbReference type="EMBL" id="BAT91696.1"/>
    </source>
</evidence>
<sequence length="111" mass="12557">MTRKKSKNLSTGAIVAIVVGSVLVAVLLLLLLCLWRRRRQLAKLPKPVTAARFVPMEAGTSSSKEDIIEGFAEVERNKLVFFVLFEDFTFRVLFEFFSLGDFVFNKKKGDV</sequence>
<keyword evidence="1" id="KW-0472">Membrane</keyword>
<dbReference type="EMBL" id="AP015040">
    <property type="protein sequence ID" value="BAT91696.1"/>
    <property type="molecule type" value="Genomic_DNA"/>
</dbReference>
<proteinExistence type="predicted"/>
<accession>A0A0S3SFX6</accession>
<keyword evidence="1" id="KW-1133">Transmembrane helix</keyword>
<dbReference type="Proteomes" id="UP000291084">
    <property type="component" value="Chromosome 7"/>
</dbReference>